<evidence type="ECO:0000256" key="7">
    <source>
        <dbReference type="ARBA" id="ARBA00022691"/>
    </source>
</evidence>
<feature type="compositionally biased region" description="Basic and acidic residues" evidence="10">
    <location>
        <begin position="68"/>
        <end position="77"/>
    </location>
</feature>
<dbReference type="AlphaFoldDB" id="A0A830HX24"/>
<feature type="region of interest" description="Disordered" evidence="10">
    <location>
        <begin position="197"/>
        <end position="228"/>
    </location>
</feature>
<dbReference type="GO" id="GO:0032259">
    <property type="term" value="P:methylation"/>
    <property type="evidence" value="ECO:0007669"/>
    <property type="project" value="UniProtKB-KW"/>
</dbReference>
<sequence>MAEFRFHFTNTVEEEELHQEPVRSGEPVLAFDLDGESNAPSRATIVKDISEAACSLPLVEVATSSLTPHDEESRGENNHSPFSSGRQRLAFDVSSTTTLDMYAAAPGQQLDSAAQQLTRQKAAHDRVRGVYEGGLTIWECSRDLVRTLGQAAETVSCDDGKEEEQQEEEAEEDGKGVRILELGCGHALPGVAAAKLAAARSTETETPETETERKAKRRRRSAERKNEESDTFAAVARVLSRGAPLVLHLQDYNEVALRLAAKPAVRWNLDNLNVEVRYFSGAWCTNGVLPANGQCYHLVLSSECTYEVSDVPVLVKTALACLARRGGVWLDASKAHYFGVGGGADELRRVLAKRDDVRVDDVELPHVPGENVRRVTAIRWL</sequence>
<keyword evidence="12" id="KW-1185">Reference proteome</keyword>
<name>A0A830HX24_9CHLO</name>
<dbReference type="Gene3D" id="3.40.50.150">
    <property type="entry name" value="Vaccinia Virus protein VP39"/>
    <property type="match status" value="1"/>
</dbReference>
<accession>A0A830HX24</accession>
<gene>
    <name evidence="11" type="ORF">PPROV_001073300</name>
</gene>
<evidence type="ECO:0000256" key="3">
    <source>
        <dbReference type="ARBA" id="ARBA00012533"/>
    </source>
</evidence>
<keyword evidence="6" id="KW-0808">Transferase</keyword>
<proteinExistence type="inferred from homology"/>
<evidence type="ECO:0000256" key="5">
    <source>
        <dbReference type="ARBA" id="ARBA00022603"/>
    </source>
</evidence>
<comment type="subcellular location">
    <subcellularLocation>
        <location evidence="2">Cytoplasm</location>
    </subcellularLocation>
    <subcellularLocation>
        <location evidence="1">Nucleus</location>
    </subcellularLocation>
</comment>
<evidence type="ECO:0000256" key="10">
    <source>
        <dbReference type="SAM" id="MobiDB-lite"/>
    </source>
</evidence>
<keyword evidence="7" id="KW-0949">S-adenosyl-L-methionine</keyword>
<dbReference type="GO" id="GO:0005737">
    <property type="term" value="C:cytoplasm"/>
    <property type="evidence" value="ECO:0007669"/>
    <property type="project" value="UniProtKB-SubCell"/>
</dbReference>
<keyword evidence="5" id="KW-0489">Methyltransferase</keyword>
<evidence type="ECO:0000256" key="2">
    <source>
        <dbReference type="ARBA" id="ARBA00004496"/>
    </source>
</evidence>
<dbReference type="EMBL" id="BNJQ01000037">
    <property type="protein sequence ID" value="GHP12006.1"/>
    <property type="molecule type" value="Genomic_DNA"/>
</dbReference>
<organism evidence="11 12">
    <name type="scientific">Pycnococcus provasolii</name>
    <dbReference type="NCBI Taxonomy" id="41880"/>
    <lineage>
        <taxon>Eukaryota</taxon>
        <taxon>Viridiplantae</taxon>
        <taxon>Chlorophyta</taxon>
        <taxon>Pseudoscourfieldiophyceae</taxon>
        <taxon>Pseudoscourfieldiales</taxon>
        <taxon>Pycnococcaceae</taxon>
        <taxon>Pycnococcus</taxon>
    </lineage>
</organism>
<evidence type="ECO:0000256" key="6">
    <source>
        <dbReference type="ARBA" id="ARBA00022679"/>
    </source>
</evidence>
<dbReference type="Proteomes" id="UP000660262">
    <property type="component" value="Unassembled WGS sequence"/>
</dbReference>
<keyword evidence="8" id="KW-0539">Nucleus</keyword>
<dbReference type="InterPro" id="IPR019410">
    <property type="entry name" value="Methyltransf_16"/>
</dbReference>
<keyword evidence="4" id="KW-0963">Cytoplasm</keyword>
<protein>
    <recommendedName>
        <fullName evidence="3">protein-histidine N-methyltransferase</fullName>
        <ecNumber evidence="3">2.1.1.85</ecNumber>
    </recommendedName>
</protein>
<evidence type="ECO:0000313" key="11">
    <source>
        <dbReference type="EMBL" id="GHP12006.1"/>
    </source>
</evidence>
<dbReference type="PANTHER" id="PTHR14614">
    <property type="entry name" value="HEPATOCELLULAR CARCINOMA-ASSOCIATED ANTIGEN"/>
    <property type="match status" value="1"/>
</dbReference>
<evidence type="ECO:0000256" key="1">
    <source>
        <dbReference type="ARBA" id="ARBA00004123"/>
    </source>
</evidence>
<dbReference type="InterPro" id="IPR029063">
    <property type="entry name" value="SAM-dependent_MTases_sf"/>
</dbReference>
<feature type="region of interest" description="Disordered" evidence="10">
    <location>
        <begin position="155"/>
        <end position="176"/>
    </location>
</feature>
<evidence type="ECO:0000256" key="9">
    <source>
        <dbReference type="ARBA" id="ARBA00038126"/>
    </source>
</evidence>
<dbReference type="EC" id="2.1.1.85" evidence="3"/>
<dbReference type="GO" id="GO:0018064">
    <property type="term" value="F:protein-L-histidine N-tele-methyltransferase activity"/>
    <property type="evidence" value="ECO:0007669"/>
    <property type="project" value="UniProtKB-EC"/>
</dbReference>
<evidence type="ECO:0000256" key="8">
    <source>
        <dbReference type="ARBA" id="ARBA00023242"/>
    </source>
</evidence>
<reference evidence="11" key="1">
    <citation type="submission" date="2020-10" db="EMBL/GenBank/DDBJ databases">
        <title>Unveiling of a novel bifunctional photoreceptor, Dualchrome1, isolated from a cosmopolitan green alga.</title>
        <authorList>
            <person name="Suzuki S."/>
            <person name="Kawachi M."/>
        </authorList>
    </citation>
    <scope>NUCLEOTIDE SEQUENCE</scope>
    <source>
        <strain evidence="11">NIES 2893</strain>
    </source>
</reference>
<dbReference type="SUPFAM" id="SSF53335">
    <property type="entry name" value="S-adenosyl-L-methionine-dependent methyltransferases"/>
    <property type="match status" value="1"/>
</dbReference>
<feature type="compositionally biased region" description="Acidic residues" evidence="10">
    <location>
        <begin position="160"/>
        <end position="172"/>
    </location>
</feature>
<dbReference type="PANTHER" id="PTHR14614:SF39">
    <property type="entry name" value="HISTIDINE PROTEIN METHYLTRANSFERASE 1 HOMOLOG"/>
    <property type="match status" value="1"/>
</dbReference>
<dbReference type="OrthoDB" id="1723750at2759"/>
<evidence type="ECO:0000313" key="12">
    <source>
        <dbReference type="Proteomes" id="UP000660262"/>
    </source>
</evidence>
<evidence type="ECO:0000256" key="4">
    <source>
        <dbReference type="ARBA" id="ARBA00022490"/>
    </source>
</evidence>
<dbReference type="GO" id="GO:0005634">
    <property type="term" value="C:nucleus"/>
    <property type="evidence" value="ECO:0007669"/>
    <property type="project" value="UniProtKB-SubCell"/>
</dbReference>
<comment type="similarity">
    <text evidence="9">Belongs to the methyltransferase superfamily. METTL18 family.</text>
</comment>
<comment type="caution">
    <text evidence="11">The sequence shown here is derived from an EMBL/GenBank/DDBJ whole genome shotgun (WGS) entry which is preliminary data.</text>
</comment>
<feature type="region of interest" description="Disordered" evidence="10">
    <location>
        <begin position="65"/>
        <end position="88"/>
    </location>
</feature>